<dbReference type="InterPro" id="IPR001709">
    <property type="entry name" value="Flavoprot_Pyr_Nucl_cyt_Rdtase"/>
</dbReference>
<dbReference type="Gene3D" id="3.40.50.80">
    <property type="entry name" value="Nucleotide-binding domain of ferredoxin-NADP reductase (FNR) module"/>
    <property type="match status" value="1"/>
</dbReference>
<dbReference type="InterPro" id="IPR039261">
    <property type="entry name" value="FNR_nucleotide-bd"/>
</dbReference>
<dbReference type="PANTHER" id="PTHR19384">
    <property type="entry name" value="NITRIC OXIDE SYNTHASE-RELATED"/>
    <property type="match status" value="1"/>
</dbReference>
<feature type="domain" description="Flavodoxin-like" evidence="5">
    <location>
        <begin position="56"/>
        <end position="191"/>
    </location>
</feature>
<evidence type="ECO:0000313" key="7">
    <source>
        <dbReference type="EMBL" id="WHS63825.1"/>
    </source>
</evidence>
<keyword evidence="4" id="KW-0472">Membrane</keyword>
<dbReference type="InterPro" id="IPR008254">
    <property type="entry name" value="Flavodoxin/NO_synth"/>
</dbReference>
<dbReference type="Gene3D" id="2.40.30.10">
    <property type="entry name" value="Translation factors"/>
    <property type="match status" value="1"/>
</dbReference>
<dbReference type="PANTHER" id="PTHR19384:SF17">
    <property type="entry name" value="NADPH--CYTOCHROME P450 REDUCTASE"/>
    <property type="match status" value="1"/>
</dbReference>
<keyword evidence="4" id="KW-1133">Transmembrane helix</keyword>
<name>A0ABY8SM74_9BURK</name>
<dbReference type="InterPro" id="IPR001433">
    <property type="entry name" value="OxRdtase_FAD/NAD-bd"/>
</dbReference>
<keyword evidence="4" id="KW-0812">Transmembrane</keyword>
<feature type="transmembrane region" description="Helical" evidence="4">
    <location>
        <begin position="12"/>
        <end position="30"/>
    </location>
</feature>
<keyword evidence="8" id="KW-1185">Reference proteome</keyword>
<evidence type="ECO:0000259" key="5">
    <source>
        <dbReference type="PROSITE" id="PS50902"/>
    </source>
</evidence>
<dbReference type="SUPFAM" id="SSF52343">
    <property type="entry name" value="Ferredoxin reductase-like, C-terminal NADP-linked domain"/>
    <property type="match status" value="1"/>
</dbReference>
<dbReference type="EC" id="1.6.2.4" evidence="3"/>
<dbReference type="CDD" id="cd06200">
    <property type="entry name" value="SiR_like1"/>
    <property type="match status" value="1"/>
</dbReference>
<dbReference type="Pfam" id="PF00175">
    <property type="entry name" value="NAD_binding_1"/>
    <property type="match status" value="1"/>
</dbReference>
<dbReference type="RefSeq" id="WP_283484981.1">
    <property type="nucleotide sequence ID" value="NZ_CP125947.1"/>
</dbReference>
<evidence type="ECO:0000256" key="4">
    <source>
        <dbReference type="SAM" id="Phobius"/>
    </source>
</evidence>
<proteinExistence type="predicted"/>
<keyword evidence="2" id="KW-0288">FMN</keyword>
<protein>
    <recommendedName>
        <fullName evidence="3">NADPH--hemoprotein reductase</fullName>
        <ecNumber evidence="3">1.6.2.4</ecNumber>
    </recommendedName>
</protein>
<dbReference type="InterPro" id="IPR029039">
    <property type="entry name" value="Flavoprotein-like_sf"/>
</dbReference>
<gene>
    <name evidence="7" type="ORF">QMY55_14985</name>
</gene>
<dbReference type="SUPFAM" id="SSF63380">
    <property type="entry name" value="Riboflavin synthase domain-like"/>
    <property type="match status" value="1"/>
</dbReference>
<dbReference type="PRINTS" id="PR00371">
    <property type="entry name" value="FPNCR"/>
</dbReference>
<dbReference type="PROSITE" id="PS51384">
    <property type="entry name" value="FAD_FR"/>
    <property type="match status" value="1"/>
</dbReference>
<dbReference type="Gene3D" id="3.40.50.360">
    <property type="match status" value="1"/>
</dbReference>
<keyword evidence="1" id="KW-0285">Flavoprotein</keyword>
<reference evidence="7 8" key="1">
    <citation type="submission" date="2023-05" db="EMBL/GenBank/DDBJ databases">
        <authorList>
            <person name="Yin Y."/>
            <person name="Lu Z."/>
        </authorList>
    </citation>
    <scope>NUCLEOTIDE SEQUENCE [LARGE SCALE GENOMIC DNA]</scope>
    <source>
        <strain evidence="7 8">ZM22</strain>
    </source>
</reference>
<dbReference type="InterPro" id="IPR017938">
    <property type="entry name" value="Riboflavin_synthase-like_b-brl"/>
</dbReference>
<evidence type="ECO:0000313" key="8">
    <source>
        <dbReference type="Proteomes" id="UP001240697"/>
    </source>
</evidence>
<evidence type="ECO:0000256" key="2">
    <source>
        <dbReference type="ARBA" id="ARBA00022643"/>
    </source>
</evidence>
<dbReference type="Pfam" id="PF00258">
    <property type="entry name" value="Flavodoxin_1"/>
    <property type="match status" value="1"/>
</dbReference>
<feature type="domain" description="FAD-binding FR-type" evidence="6">
    <location>
        <begin position="217"/>
        <end position="329"/>
    </location>
</feature>
<evidence type="ECO:0000259" key="6">
    <source>
        <dbReference type="PROSITE" id="PS51384"/>
    </source>
</evidence>
<organism evidence="7 8">
    <name type="scientific">Comamonas resistens</name>
    <dbReference type="NCBI Taxonomy" id="3046670"/>
    <lineage>
        <taxon>Bacteria</taxon>
        <taxon>Pseudomonadati</taxon>
        <taxon>Pseudomonadota</taxon>
        <taxon>Betaproteobacteria</taxon>
        <taxon>Burkholderiales</taxon>
        <taxon>Comamonadaceae</taxon>
        <taxon>Comamonas</taxon>
    </lineage>
</organism>
<dbReference type="Proteomes" id="UP001240697">
    <property type="component" value="Chromosome"/>
</dbReference>
<dbReference type="PROSITE" id="PS50902">
    <property type="entry name" value="FLAVODOXIN_LIKE"/>
    <property type="match status" value="1"/>
</dbReference>
<sequence length="469" mass="50780">MTVEWILTPDRLSAAMGLLAAYTGMCWGIGAKVRKQRLADEAQGSAPEGKTDAPAVLVVYSSQTGQAEALARATAAMLTERGLQVRLLAAQKLGAELLARYSQSLWLLSTTGEGDAPDQALGFVQGLMASQPDLQNHQSLVLALGDREYQQFCAFGLQVHEWLQACGARSQVVCVDNMDSQSLQDWQGLVTQMHQSLQGGKAGAPVSAPAQDWLQTPAAVPMVLSQRKLLNPGSQGGPLYWLEWKPQFGALPQWQSGDLVSLCVPADPERARDYSIASTPADGSLQLLVRQSTREDGSPGLASDWLCRGMAVGDVLPLTVREHAGFRLGENAGRPLILVGNGSGLAGLLSHIRARVQQGCGDQWLLFGERSPQHDALYGEQLQTWLVQGHLARLDRAWSRHATQSLYVQQLLNREAEEVVRWVERGAAIYVCGSLQGMGQGVHLALQAILGEAQVDAMLASGRYRRDVY</sequence>
<accession>A0ABY8SM74</accession>
<dbReference type="SUPFAM" id="SSF52218">
    <property type="entry name" value="Flavoproteins"/>
    <property type="match status" value="1"/>
</dbReference>
<dbReference type="InterPro" id="IPR017927">
    <property type="entry name" value="FAD-bd_FR_type"/>
</dbReference>
<evidence type="ECO:0000256" key="1">
    <source>
        <dbReference type="ARBA" id="ARBA00022630"/>
    </source>
</evidence>
<dbReference type="EMBL" id="CP125947">
    <property type="protein sequence ID" value="WHS63825.1"/>
    <property type="molecule type" value="Genomic_DNA"/>
</dbReference>
<evidence type="ECO:0000256" key="3">
    <source>
        <dbReference type="ARBA" id="ARBA00023797"/>
    </source>
</evidence>